<gene>
    <name evidence="2" type="ORF">SLEP1_g28672</name>
</gene>
<accession>A0AAV5JX19</accession>
<evidence type="ECO:0000313" key="3">
    <source>
        <dbReference type="Proteomes" id="UP001054252"/>
    </source>
</evidence>
<evidence type="ECO:0000313" key="2">
    <source>
        <dbReference type="EMBL" id="GKV18267.1"/>
    </source>
</evidence>
<protein>
    <submittedName>
        <fullName evidence="2">Uncharacterized protein</fullName>
    </submittedName>
</protein>
<organism evidence="2 3">
    <name type="scientific">Rubroshorea leprosula</name>
    <dbReference type="NCBI Taxonomy" id="152421"/>
    <lineage>
        <taxon>Eukaryota</taxon>
        <taxon>Viridiplantae</taxon>
        <taxon>Streptophyta</taxon>
        <taxon>Embryophyta</taxon>
        <taxon>Tracheophyta</taxon>
        <taxon>Spermatophyta</taxon>
        <taxon>Magnoliopsida</taxon>
        <taxon>eudicotyledons</taxon>
        <taxon>Gunneridae</taxon>
        <taxon>Pentapetalae</taxon>
        <taxon>rosids</taxon>
        <taxon>malvids</taxon>
        <taxon>Malvales</taxon>
        <taxon>Dipterocarpaceae</taxon>
        <taxon>Rubroshorea</taxon>
    </lineage>
</organism>
<name>A0AAV5JX19_9ROSI</name>
<dbReference type="EMBL" id="BPVZ01000050">
    <property type="protein sequence ID" value="GKV18267.1"/>
    <property type="molecule type" value="Genomic_DNA"/>
</dbReference>
<evidence type="ECO:0000256" key="1">
    <source>
        <dbReference type="SAM" id="MobiDB-lite"/>
    </source>
</evidence>
<dbReference type="AlphaFoldDB" id="A0AAV5JX19"/>
<keyword evidence="3" id="KW-1185">Reference proteome</keyword>
<feature type="region of interest" description="Disordered" evidence="1">
    <location>
        <begin position="1"/>
        <end position="20"/>
    </location>
</feature>
<comment type="caution">
    <text evidence="2">The sequence shown here is derived from an EMBL/GenBank/DDBJ whole genome shotgun (WGS) entry which is preliminary data.</text>
</comment>
<sequence length="36" mass="3969">MFSAFSIKKSAKSGDHYLASSSWDTLPSLYLTFPAN</sequence>
<dbReference type="Proteomes" id="UP001054252">
    <property type="component" value="Unassembled WGS sequence"/>
</dbReference>
<proteinExistence type="predicted"/>
<reference evidence="2 3" key="1">
    <citation type="journal article" date="2021" name="Commun. Biol.">
        <title>The genome of Shorea leprosula (Dipterocarpaceae) highlights the ecological relevance of drought in aseasonal tropical rainforests.</title>
        <authorList>
            <person name="Ng K.K.S."/>
            <person name="Kobayashi M.J."/>
            <person name="Fawcett J.A."/>
            <person name="Hatakeyama M."/>
            <person name="Paape T."/>
            <person name="Ng C.H."/>
            <person name="Ang C.C."/>
            <person name="Tnah L.H."/>
            <person name="Lee C.T."/>
            <person name="Nishiyama T."/>
            <person name="Sese J."/>
            <person name="O'Brien M.J."/>
            <person name="Copetti D."/>
            <person name="Mohd Noor M.I."/>
            <person name="Ong R.C."/>
            <person name="Putra M."/>
            <person name="Sireger I.Z."/>
            <person name="Indrioko S."/>
            <person name="Kosugi Y."/>
            <person name="Izuno A."/>
            <person name="Isagi Y."/>
            <person name="Lee S.L."/>
            <person name="Shimizu K.K."/>
        </authorList>
    </citation>
    <scope>NUCLEOTIDE SEQUENCE [LARGE SCALE GENOMIC DNA]</scope>
    <source>
        <strain evidence="2">214</strain>
    </source>
</reference>